<keyword evidence="1" id="KW-0479">Metal-binding</keyword>
<dbReference type="RefSeq" id="WP_027829396.1">
    <property type="nucleotide sequence ID" value="NZ_AUEH01000057.1"/>
</dbReference>
<sequence>MKMVQRCAWATSGNELMLAYHDQEWGRPLTDERALFELLSLEMMQAGLSWQTVLNKRASFKEAFANFQVDQVAAFTAEDESRLLADAGIIRNRRKIAAIINNAQVIQDLHQNGTTLAEFLWGYVHGQPIVGHYHHVDEVPTTTPLAVQIAKDMKKRGFAFTGPTIIYSWLEAAGVVNDHLVGCCCFAETSRLQPEFA</sequence>
<dbReference type="OrthoDB" id="9807664at2"/>
<dbReference type="PANTHER" id="PTHR30037">
    <property type="entry name" value="DNA-3-METHYLADENINE GLYCOSYLASE 1"/>
    <property type="match status" value="1"/>
</dbReference>
<dbReference type="Gene3D" id="1.10.340.30">
    <property type="entry name" value="Hypothetical protein, domain 2"/>
    <property type="match status" value="1"/>
</dbReference>
<organism evidence="2 3">
    <name type="scientific">Schleiferilactobacillus harbinensis DSM 16991</name>
    <dbReference type="NCBI Taxonomy" id="1122147"/>
    <lineage>
        <taxon>Bacteria</taxon>
        <taxon>Bacillati</taxon>
        <taxon>Bacillota</taxon>
        <taxon>Bacilli</taxon>
        <taxon>Lactobacillales</taxon>
        <taxon>Lactobacillaceae</taxon>
        <taxon>Schleiferilactobacillus</taxon>
    </lineage>
</organism>
<dbReference type="GO" id="GO:0008725">
    <property type="term" value="F:DNA-3-methyladenine glycosylase activity"/>
    <property type="evidence" value="ECO:0007669"/>
    <property type="project" value="InterPro"/>
</dbReference>
<protein>
    <submittedName>
        <fullName evidence="2">Dna-3-methyladenine glycosylase</fullName>
    </submittedName>
</protein>
<gene>
    <name evidence="2" type="ORF">FC91_GL001613</name>
</gene>
<evidence type="ECO:0000313" key="2">
    <source>
        <dbReference type="EMBL" id="KRM23599.1"/>
    </source>
</evidence>
<dbReference type="eggNOG" id="COG2818">
    <property type="taxonomic scope" value="Bacteria"/>
</dbReference>
<dbReference type="Proteomes" id="UP000050949">
    <property type="component" value="Unassembled WGS sequence"/>
</dbReference>
<dbReference type="AlphaFoldDB" id="A0A0R1X077"/>
<comment type="caution">
    <text evidence="2">The sequence shown here is derived from an EMBL/GenBank/DDBJ whole genome shotgun (WGS) entry which is preliminary data.</text>
</comment>
<dbReference type="EMBL" id="AZFW01000151">
    <property type="protein sequence ID" value="KRM23599.1"/>
    <property type="molecule type" value="Genomic_DNA"/>
</dbReference>
<reference evidence="2 3" key="1">
    <citation type="journal article" date="2015" name="Genome Announc.">
        <title>Expanding the biotechnology potential of lactobacilli through comparative genomics of 213 strains and associated genera.</title>
        <authorList>
            <person name="Sun Z."/>
            <person name="Harris H.M."/>
            <person name="McCann A."/>
            <person name="Guo C."/>
            <person name="Argimon S."/>
            <person name="Zhang W."/>
            <person name="Yang X."/>
            <person name="Jeffery I.B."/>
            <person name="Cooney J.C."/>
            <person name="Kagawa T.F."/>
            <person name="Liu W."/>
            <person name="Song Y."/>
            <person name="Salvetti E."/>
            <person name="Wrobel A."/>
            <person name="Rasinkangas P."/>
            <person name="Parkhill J."/>
            <person name="Rea M.C."/>
            <person name="O'Sullivan O."/>
            <person name="Ritari J."/>
            <person name="Douillard F.P."/>
            <person name="Paul Ross R."/>
            <person name="Yang R."/>
            <person name="Briner A.E."/>
            <person name="Felis G.E."/>
            <person name="de Vos W.M."/>
            <person name="Barrangou R."/>
            <person name="Klaenhammer T.R."/>
            <person name="Caufield P.W."/>
            <person name="Cui Y."/>
            <person name="Zhang H."/>
            <person name="O'Toole P.W."/>
        </authorList>
    </citation>
    <scope>NUCLEOTIDE SEQUENCE [LARGE SCALE GENOMIC DNA]</scope>
    <source>
        <strain evidence="2 3">DSM 16991</strain>
    </source>
</reference>
<evidence type="ECO:0000256" key="1">
    <source>
        <dbReference type="PIRSR" id="PIRSR605019-1"/>
    </source>
</evidence>
<keyword evidence="1" id="KW-0862">Zinc</keyword>
<feature type="binding site" evidence="1">
    <location>
        <position position="7"/>
    </location>
    <ligand>
        <name>Zn(2+)</name>
        <dbReference type="ChEBI" id="CHEBI:29105"/>
    </ligand>
</feature>
<dbReference type="SUPFAM" id="SSF48150">
    <property type="entry name" value="DNA-glycosylase"/>
    <property type="match status" value="1"/>
</dbReference>
<feature type="binding site" evidence="1">
    <location>
        <position position="183"/>
    </location>
    <ligand>
        <name>Zn(2+)</name>
        <dbReference type="ChEBI" id="CHEBI:29105"/>
    </ligand>
</feature>
<name>A0A0R1X077_9LACO</name>
<dbReference type="InterPro" id="IPR052891">
    <property type="entry name" value="DNA-3mA_glycosylase"/>
</dbReference>
<dbReference type="GO" id="GO:0046872">
    <property type="term" value="F:metal ion binding"/>
    <property type="evidence" value="ECO:0007669"/>
    <property type="project" value="UniProtKB-KW"/>
</dbReference>
<accession>A0A0R1X077</accession>
<dbReference type="PANTHER" id="PTHR30037:SF4">
    <property type="entry name" value="DNA-3-METHYLADENINE GLYCOSYLASE I"/>
    <property type="match status" value="1"/>
</dbReference>
<dbReference type="InterPro" id="IPR005019">
    <property type="entry name" value="Adenine_glyco"/>
</dbReference>
<feature type="binding site" evidence="1">
    <location>
        <position position="21"/>
    </location>
    <ligand>
        <name>Zn(2+)</name>
        <dbReference type="ChEBI" id="CHEBI:29105"/>
    </ligand>
</feature>
<proteinExistence type="predicted"/>
<dbReference type="GO" id="GO:0006284">
    <property type="term" value="P:base-excision repair"/>
    <property type="evidence" value="ECO:0007669"/>
    <property type="project" value="InterPro"/>
</dbReference>
<dbReference type="PATRIC" id="fig|1122147.4.peg.1673"/>
<feature type="binding site" evidence="1">
    <location>
        <position position="179"/>
    </location>
    <ligand>
        <name>Zn(2+)</name>
        <dbReference type="ChEBI" id="CHEBI:29105"/>
    </ligand>
</feature>
<dbReference type="Pfam" id="PF03352">
    <property type="entry name" value="Adenine_glyco"/>
    <property type="match status" value="1"/>
</dbReference>
<evidence type="ECO:0000313" key="3">
    <source>
        <dbReference type="Proteomes" id="UP000050949"/>
    </source>
</evidence>
<dbReference type="InterPro" id="IPR011257">
    <property type="entry name" value="DNA_glycosylase"/>
</dbReference>